<evidence type="ECO:0000313" key="1">
    <source>
        <dbReference type="EMBL" id="MDX8056758.1"/>
    </source>
</evidence>
<keyword evidence="2" id="KW-1185">Reference proteome</keyword>
<proteinExistence type="predicted"/>
<organism evidence="1 2">
    <name type="scientific">Lentzea kristufekii</name>
    <dbReference type="NCBI Taxonomy" id="3095430"/>
    <lineage>
        <taxon>Bacteria</taxon>
        <taxon>Bacillati</taxon>
        <taxon>Actinomycetota</taxon>
        <taxon>Actinomycetes</taxon>
        <taxon>Pseudonocardiales</taxon>
        <taxon>Pseudonocardiaceae</taxon>
        <taxon>Lentzea</taxon>
    </lineage>
</organism>
<evidence type="ECO:0000313" key="2">
    <source>
        <dbReference type="Proteomes" id="UP001271792"/>
    </source>
</evidence>
<dbReference type="RefSeq" id="WP_319990399.1">
    <property type="nucleotide sequence ID" value="NZ_JAXAVV010000063.1"/>
</dbReference>
<dbReference type="EMBL" id="JAXAVV010000063">
    <property type="protein sequence ID" value="MDX8056758.1"/>
    <property type="molecule type" value="Genomic_DNA"/>
</dbReference>
<gene>
    <name evidence="1" type="ORF">SK571_45955</name>
</gene>
<reference evidence="1 2" key="1">
    <citation type="submission" date="2023-11" db="EMBL/GenBank/DDBJ databases">
        <title>Lentzea sokolovensis, sp. nov., Lentzea kristufkii, sp. nov., and Lentzea miocenensis, sp. nov., rare actinobacteria from Sokolov Coal Basin, Miocene lacustrine sediment, Czech Republic.</title>
        <authorList>
            <person name="Lara A."/>
            <person name="Kotroba L."/>
            <person name="Nouioui I."/>
            <person name="Neumann-Schaal M."/>
            <person name="Mast Y."/>
            <person name="Chronakova A."/>
        </authorList>
    </citation>
    <scope>NUCLEOTIDE SEQUENCE [LARGE SCALE GENOMIC DNA]</scope>
    <source>
        <strain evidence="1 2">BCCO 10_0798</strain>
    </source>
</reference>
<protein>
    <submittedName>
        <fullName evidence="1">Uncharacterized protein</fullName>
    </submittedName>
</protein>
<sequence length="246" mass="26738">MADHPTDQLRSPVLIELCLLLRDFLGDLDARLTDLADDDLYRHIAFAVSLQHSGRDFTARPAPELDHIAAAVLRRLATGSLGDPSLRSPQARYATDATPHEVQVADGSTSFTAPDKPIGALWTSSLLPGGTSMWQWGEWAEFGQTRPLSTVTFDPAGVRLFTIGSPSDYGQLVTRYPYSSAGRARVCWSRAAEDLDAVHLTVTGLLTAHHVPVRTPHGTAILTGWDAESTVWLHLPPDIQATPATR</sequence>
<dbReference type="Proteomes" id="UP001271792">
    <property type="component" value="Unassembled WGS sequence"/>
</dbReference>
<accession>A0ABU4U8W0</accession>
<reference evidence="1 2" key="2">
    <citation type="submission" date="2023-11" db="EMBL/GenBank/DDBJ databases">
        <authorList>
            <person name="Lara A.C."/>
            <person name="Chronakova A."/>
        </authorList>
    </citation>
    <scope>NUCLEOTIDE SEQUENCE [LARGE SCALE GENOMIC DNA]</scope>
    <source>
        <strain evidence="1 2">BCCO 10_0798</strain>
    </source>
</reference>
<name>A0ABU4U8W0_9PSEU</name>
<comment type="caution">
    <text evidence="1">The sequence shown here is derived from an EMBL/GenBank/DDBJ whole genome shotgun (WGS) entry which is preliminary data.</text>
</comment>